<dbReference type="AlphaFoldDB" id="A0A1R3H8D7"/>
<evidence type="ECO:0000313" key="2">
    <source>
        <dbReference type="EMBL" id="OMO66587.1"/>
    </source>
</evidence>
<keyword evidence="1" id="KW-0732">Signal</keyword>
<feature type="chain" id="PRO_5012955284" evidence="1">
    <location>
        <begin position="28"/>
        <end position="116"/>
    </location>
</feature>
<dbReference type="EMBL" id="AWWV01012515">
    <property type="protein sequence ID" value="OMO66587.1"/>
    <property type="molecule type" value="Genomic_DNA"/>
</dbReference>
<dbReference type="Proteomes" id="UP000188268">
    <property type="component" value="Unassembled WGS sequence"/>
</dbReference>
<organism evidence="2 3">
    <name type="scientific">Corchorus capsularis</name>
    <name type="common">Jute</name>
    <dbReference type="NCBI Taxonomy" id="210143"/>
    <lineage>
        <taxon>Eukaryota</taxon>
        <taxon>Viridiplantae</taxon>
        <taxon>Streptophyta</taxon>
        <taxon>Embryophyta</taxon>
        <taxon>Tracheophyta</taxon>
        <taxon>Spermatophyta</taxon>
        <taxon>Magnoliopsida</taxon>
        <taxon>eudicotyledons</taxon>
        <taxon>Gunneridae</taxon>
        <taxon>Pentapetalae</taxon>
        <taxon>rosids</taxon>
        <taxon>malvids</taxon>
        <taxon>Malvales</taxon>
        <taxon>Malvaceae</taxon>
        <taxon>Grewioideae</taxon>
        <taxon>Apeibeae</taxon>
        <taxon>Corchorus</taxon>
    </lineage>
</organism>
<keyword evidence="3" id="KW-1185">Reference proteome</keyword>
<name>A0A1R3H8D7_COCAP</name>
<comment type="caution">
    <text evidence="2">The sequence shown here is derived from an EMBL/GenBank/DDBJ whole genome shotgun (WGS) entry which is preliminary data.</text>
</comment>
<sequence>MASSKASASIDSLLALNLLLFSTFVSSQNNTNCSLLFNRVVQARCFALATLVSVNANITITKNRCCDFFRPDTPCAFIELFNQILPKPLSPNHLNAALARAYSYCGKNIDEIRCKF</sequence>
<proteinExistence type="predicted"/>
<feature type="signal peptide" evidence="1">
    <location>
        <begin position="1"/>
        <end position="27"/>
    </location>
</feature>
<accession>A0A1R3H8D7</accession>
<evidence type="ECO:0000313" key="3">
    <source>
        <dbReference type="Proteomes" id="UP000188268"/>
    </source>
</evidence>
<protein>
    <submittedName>
        <fullName evidence="2">14 kDa proline-rich protein DC2.15-like protein</fullName>
    </submittedName>
</protein>
<evidence type="ECO:0000256" key="1">
    <source>
        <dbReference type="SAM" id="SignalP"/>
    </source>
</evidence>
<gene>
    <name evidence="2" type="ORF">CCACVL1_21066</name>
</gene>
<dbReference type="Gramene" id="OMO66587">
    <property type="protein sequence ID" value="OMO66587"/>
    <property type="gene ID" value="CCACVL1_21066"/>
</dbReference>
<reference evidence="2 3" key="1">
    <citation type="submission" date="2013-09" db="EMBL/GenBank/DDBJ databases">
        <title>Corchorus capsularis genome sequencing.</title>
        <authorList>
            <person name="Alam M."/>
            <person name="Haque M.S."/>
            <person name="Islam M.S."/>
            <person name="Emdad E.M."/>
            <person name="Islam M.M."/>
            <person name="Ahmed B."/>
            <person name="Halim A."/>
            <person name="Hossen Q.M.M."/>
            <person name="Hossain M.Z."/>
            <person name="Ahmed R."/>
            <person name="Khan M.M."/>
            <person name="Islam R."/>
            <person name="Rashid M.M."/>
            <person name="Khan S.A."/>
            <person name="Rahman M.S."/>
            <person name="Alam M."/>
        </authorList>
    </citation>
    <scope>NUCLEOTIDE SEQUENCE [LARGE SCALE GENOMIC DNA]</scope>
    <source>
        <strain evidence="3">cv. CVL-1</strain>
        <tissue evidence="2">Whole seedling</tissue>
    </source>
</reference>